<dbReference type="PANTHER" id="PTHR18849">
    <property type="entry name" value="LEUCINE RICH REPEAT PROTEIN"/>
    <property type="match status" value="1"/>
</dbReference>
<dbReference type="InterPro" id="IPR032675">
    <property type="entry name" value="LRR_dom_sf"/>
</dbReference>
<keyword evidence="1" id="KW-0433">Leucine-rich repeat</keyword>
<dbReference type="AlphaFoldDB" id="A0A5J4UWU9"/>
<feature type="compositionally biased region" description="Basic and acidic residues" evidence="3">
    <location>
        <begin position="166"/>
        <end position="176"/>
    </location>
</feature>
<feature type="region of interest" description="Disordered" evidence="3">
    <location>
        <begin position="231"/>
        <end position="264"/>
    </location>
</feature>
<dbReference type="Pfam" id="PF14580">
    <property type="entry name" value="LRR_9"/>
    <property type="match status" value="1"/>
</dbReference>
<dbReference type="SUPFAM" id="SSF52058">
    <property type="entry name" value="L domain-like"/>
    <property type="match status" value="1"/>
</dbReference>
<dbReference type="PROSITE" id="PS51450">
    <property type="entry name" value="LRR"/>
    <property type="match status" value="1"/>
</dbReference>
<protein>
    <submittedName>
        <fullName evidence="4">Putative leucine rich repeat family protein</fullName>
    </submittedName>
</protein>
<reference evidence="4 5" key="1">
    <citation type="submission" date="2019-03" db="EMBL/GenBank/DDBJ databases">
        <title>Single cell metagenomics reveals metabolic interactions within the superorganism composed of flagellate Streblomastix strix and complex community of Bacteroidetes bacteria on its surface.</title>
        <authorList>
            <person name="Treitli S.C."/>
            <person name="Kolisko M."/>
            <person name="Husnik F."/>
            <person name="Keeling P."/>
            <person name="Hampl V."/>
        </authorList>
    </citation>
    <scope>NUCLEOTIDE SEQUENCE [LARGE SCALE GENOMIC DNA]</scope>
    <source>
        <strain evidence="4">ST1C</strain>
    </source>
</reference>
<evidence type="ECO:0000256" key="1">
    <source>
        <dbReference type="ARBA" id="ARBA00022614"/>
    </source>
</evidence>
<name>A0A5J4UWU9_9EUKA</name>
<dbReference type="EMBL" id="SNRW01011715">
    <property type="protein sequence ID" value="KAA6374793.1"/>
    <property type="molecule type" value="Genomic_DNA"/>
</dbReference>
<organism evidence="4 5">
    <name type="scientific">Streblomastix strix</name>
    <dbReference type="NCBI Taxonomy" id="222440"/>
    <lineage>
        <taxon>Eukaryota</taxon>
        <taxon>Metamonada</taxon>
        <taxon>Preaxostyla</taxon>
        <taxon>Oxymonadida</taxon>
        <taxon>Streblomastigidae</taxon>
        <taxon>Streblomastix</taxon>
    </lineage>
</organism>
<feature type="compositionally biased region" description="Low complexity" evidence="3">
    <location>
        <begin position="200"/>
        <end position="213"/>
    </location>
</feature>
<dbReference type="OrthoDB" id="1517790at2759"/>
<proteinExistence type="predicted"/>
<dbReference type="Proteomes" id="UP000324800">
    <property type="component" value="Unassembled WGS sequence"/>
</dbReference>
<evidence type="ECO:0000313" key="5">
    <source>
        <dbReference type="Proteomes" id="UP000324800"/>
    </source>
</evidence>
<keyword evidence="2" id="KW-0677">Repeat</keyword>
<evidence type="ECO:0000256" key="3">
    <source>
        <dbReference type="SAM" id="MobiDB-lite"/>
    </source>
</evidence>
<gene>
    <name evidence="4" type="ORF">EZS28_029680</name>
</gene>
<accession>A0A5J4UWU9</accession>
<dbReference type="InterPro" id="IPR001611">
    <property type="entry name" value="Leu-rich_rpt"/>
</dbReference>
<feature type="compositionally biased region" description="Basic and acidic residues" evidence="3">
    <location>
        <begin position="231"/>
        <end position="260"/>
    </location>
</feature>
<feature type="region of interest" description="Disordered" evidence="3">
    <location>
        <begin position="276"/>
        <end position="315"/>
    </location>
</feature>
<evidence type="ECO:0000313" key="4">
    <source>
        <dbReference type="EMBL" id="KAA6374793.1"/>
    </source>
</evidence>
<sequence>MEEQDFDENVIPLTEGMIIQASKVDSLDKVKSINFWGRSISDVSVLNKLNNVEIVSLSINRIRSLKDFRQCRNLKELYLRKNLISDYHEIDHLIGLNNLVTLWLEENPCSQMPLCTEYIITKLPKLTHLDKKEITNEDRRKAMKMLVQMKVDNAGKPTNIVSPSPDRIRVNEKPKNEIQSFPMVSVQQPVKSGNKDIEYRQPSPRPNSQPQSNAREIDSEIIRARELEKEIERQRQREKEKEHERERERERERIIDHEKQSNPVPINGIVQRKVNAIGDGRDEQQLYQRERDRAREREREFQENERSRNDHGRDNVEHALQRPMSAYQPQRNVNSSHALYAILALLKDLTDEETRIVEEEIQQLRIRKLKEVSSARDREREWDRARRG</sequence>
<dbReference type="PANTHER" id="PTHR18849:SF0">
    <property type="entry name" value="CILIA- AND FLAGELLA-ASSOCIATED PROTEIN 410-RELATED"/>
    <property type="match status" value="1"/>
</dbReference>
<dbReference type="Gene3D" id="3.80.10.10">
    <property type="entry name" value="Ribonuclease Inhibitor"/>
    <property type="match status" value="1"/>
</dbReference>
<comment type="caution">
    <text evidence="4">The sequence shown here is derived from an EMBL/GenBank/DDBJ whole genome shotgun (WGS) entry which is preliminary data.</text>
</comment>
<feature type="compositionally biased region" description="Basic and acidic residues" evidence="3">
    <location>
        <begin position="279"/>
        <end position="315"/>
    </location>
</feature>
<feature type="region of interest" description="Disordered" evidence="3">
    <location>
        <begin position="154"/>
        <end position="219"/>
    </location>
</feature>
<evidence type="ECO:0000256" key="2">
    <source>
        <dbReference type="ARBA" id="ARBA00022737"/>
    </source>
</evidence>